<dbReference type="CDD" id="cd01647">
    <property type="entry name" value="RT_LTR"/>
    <property type="match status" value="1"/>
</dbReference>
<keyword evidence="2" id="KW-0548">Nucleotidyltransferase</keyword>
<evidence type="ECO:0000313" key="8">
    <source>
        <dbReference type="EnsemblProtists" id="Phyra86423"/>
    </source>
</evidence>
<dbReference type="Proteomes" id="UP000005238">
    <property type="component" value="Unassembled WGS sequence"/>
</dbReference>
<evidence type="ECO:0000313" key="9">
    <source>
        <dbReference type="Proteomes" id="UP000005238"/>
    </source>
</evidence>
<dbReference type="InterPro" id="IPR001584">
    <property type="entry name" value="Integrase_cat-core"/>
</dbReference>
<dbReference type="PANTHER" id="PTHR37984">
    <property type="entry name" value="PROTEIN CBG26694"/>
    <property type="match status" value="1"/>
</dbReference>
<dbReference type="PANTHER" id="PTHR37984:SF5">
    <property type="entry name" value="PROTEIN NYNRIN-LIKE"/>
    <property type="match status" value="1"/>
</dbReference>
<dbReference type="GO" id="GO:0003676">
    <property type="term" value="F:nucleic acid binding"/>
    <property type="evidence" value="ECO:0007669"/>
    <property type="project" value="InterPro"/>
</dbReference>
<organism evidence="8 9">
    <name type="scientific">Phytophthora ramorum</name>
    <name type="common">Sudden oak death agent</name>
    <dbReference type="NCBI Taxonomy" id="164328"/>
    <lineage>
        <taxon>Eukaryota</taxon>
        <taxon>Sar</taxon>
        <taxon>Stramenopiles</taxon>
        <taxon>Oomycota</taxon>
        <taxon>Peronosporomycetes</taxon>
        <taxon>Peronosporales</taxon>
        <taxon>Peronosporaceae</taxon>
        <taxon>Phytophthora</taxon>
    </lineage>
</organism>
<reference evidence="9" key="1">
    <citation type="journal article" date="2006" name="Science">
        <title>Phytophthora genome sequences uncover evolutionary origins and mechanisms of pathogenesis.</title>
        <authorList>
            <person name="Tyler B.M."/>
            <person name="Tripathy S."/>
            <person name="Zhang X."/>
            <person name="Dehal P."/>
            <person name="Jiang R.H."/>
            <person name="Aerts A."/>
            <person name="Arredondo F.D."/>
            <person name="Baxter L."/>
            <person name="Bensasson D."/>
            <person name="Beynon J.L."/>
            <person name="Chapman J."/>
            <person name="Damasceno C.M."/>
            <person name="Dorrance A.E."/>
            <person name="Dou D."/>
            <person name="Dickerman A.W."/>
            <person name="Dubchak I.L."/>
            <person name="Garbelotto M."/>
            <person name="Gijzen M."/>
            <person name="Gordon S.G."/>
            <person name="Govers F."/>
            <person name="Grunwald N.J."/>
            <person name="Huang W."/>
            <person name="Ivors K.L."/>
            <person name="Jones R.W."/>
            <person name="Kamoun S."/>
            <person name="Krampis K."/>
            <person name="Lamour K.H."/>
            <person name="Lee M.K."/>
            <person name="McDonald W.H."/>
            <person name="Medina M."/>
            <person name="Meijer H.J."/>
            <person name="Nordberg E.K."/>
            <person name="Maclean D.J."/>
            <person name="Ospina-Giraldo M.D."/>
            <person name="Morris P.F."/>
            <person name="Phuntumart V."/>
            <person name="Putnam N.H."/>
            <person name="Rash S."/>
            <person name="Rose J.K."/>
            <person name="Sakihama Y."/>
            <person name="Salamov A.A."/>
            <person name="Savidor A."/>
            <person name="Scheuring C.F."/>
            <person name="Smith B.M."/>
            <person name="Sobral B.W."/>
            <person name="Terry A."/>
            <person name="Torto-Alalibo T.A."/>
            <person name="Win J."/>
            <person name="Xu Z."/>
            <person name="Zhang H."/>
            <person name="Grigoriev I.V."/>
            <person name="Rokhsar D.S."/>
            <person name="Boore J.L."/>
        </authorList>
    </citation>
    <scope>NUCLEOTIDE SEQUENCE [LARGE SCALE GENOMIC DNA]</scope>
    <source>
        <strain evidence="9">Pr102</strain>
    </source>
</reference>
<evidence type="ECO:0000256" key="3">
    <source>
        <dbReference type="ARBA" id="ARBA00022722"/>
    </source>
</evidence>
<accession>H3H6U5</accession>
<feature type="compositionally biased region" description="Basic residues" evidence="6">
    <location>
        <begin position="502"/>
        <end position="514"/>
    </location>
</feature>
<feature type="compositionally biased region" description="Basic and acidic residues" evidence="6">
    <location>
        <begin position="525"/>
        <end position="535"/>
    </location>
</feature>
<reference evidence="8" key="2">
    <citation type="submission" date="2015-06" db="UniProtKB">
        <authorList>
            <consortium name="EnsemblProtists"/>
        </authorList>
    </citation>
    <scope>IDENTIFICATION</scope>
    <source>
        <strain evidence="8">Pr102</strain>
    </source>
</reference>
<dbReference type="Gene3D" id="3.30.70.270">
    <property type="match status" value="2"/>
</dbReference>
<dbReference type="EMBL" id="DS566683">
    <property type="status" value="NOT_ANNOTATED_CDS"/>
    <property type="molecule type" value="Genomic_DNA"/>
</dbReference>
<dbReference type="PROSITE" id="PS50994">
    <property type="entry name" value="INTEGRASE"/>
    <property type="match status" value="1"/>
</dbReference>
<dbReference type="EnsemblProtists" id="Phyra86423">
    <property type="protein sequence ID" value="Phyra86423"/>
    <property type="gene ID" value="Phyra86423"/>
</dbReference>
<dbReference type="VEuPathDB" id="FungiDB:KRP23_12631"/>
<dbReference type="InterPro" id="IPR000477">
    <property type="entry name" value="RT_dom"/>
</dbReference>
<dbReference type="HOGENOM" id="CLU_000384_21_0_1"/>
<dbReference type="InterPro" id="IPR012337">
    <property type="entry name" value="RNaseH-like_sf"/>
</dbReference>
<feature type="region of interest" description="Disordered" evidence="6">
    <location>
        <begin position="256"/>
        <end position="280"/>
    </location>
</feature>
<evidence type="ECO:0000256" key="1">
    <source>
        <dbReference type="ARBA" id="ARBA00022679"/>
    </source>
</evidence>
<protein>
    <recommendedName>
        <fullName evidence="7">Integrase catalytic domain-containing protein</fullName>
    </recommendedName>
</protein>
<dbReference type="VEuPathDB" id="FungiDB:KRP22_6194"/>
<dbReference type="InterPro" id="IPR050951">
    <property type="entry name" value="Retrovirus_Pol_polyprotein"/>
</dbReference>
<dbReference type="VEuPathDB" id="FungiDB:KRP23_11291"/>
<dbReference type="CDD" id="cd00303">
    <property type="entry name" value="retropepsin_like"/>
    <property type="match status" value="1"/>
</dbReference>
<dbReference type="FunFam" id="1.10.340.70:FF:000001">
    <property type="entry name" value="Retrovirus-related Pol polyprotein from transposon gypsy-like Protein"/>
    <property type="match status" value="1"/>
</dbReference>
<dbReference type="InterPro" id="IPR021067">
    <property type="entry name" value="Glycosyltransferase"/>
</dbReference>
<keyword evidence="4" id="KW-0378">Hydrolase</keyword>
<feature type="compositionally biased region" description="Polar residues" evidence="6">
    <location>
        <begin position="436"/>
        <end position="448"/>
    </location>
</feature>
<dbReference type="InterPro" id="IPR043128">
    <property type="entry name" value="Rev_trsase/Diguanyl_cyclase"/>
</dbReference>
<dbReference type="eggNOG" id="KOG0017">
    <property type="taxonomic scope" value="Eukaryota"/>
</dbReference>
<keyword evidence="9" id="KW-1185">Reference proteome</keyword>
<dbReference type="Gene3D" id="3.30.420.10">
    <property type="entry name" value="Ribonuclease H-like superfamily/Ribonuclease H"/>
    <property type="match status" value="1"/>
</dbReference>
<dbReference type="Pfam" id="PF17919">
    <property type="entry name" value="RT_RNaseH_2"/>
    <property type="match status" value="1"/>
</dbReference>
<evidence type="ECO:0000259" key="7">
    <source>
        <dbReference type="PROSITE" id="PS50994"/>
    </source>
</evidence>
<dbReference type="SUPFAM" id="SSF56672">
    <property type="entry name" value="DNA/RNA polymerases"/>
    <property type="match status" value="1"/>
</dbReference>
<dbReference type="InParanoid" id="H3H6U5"/>
<proteinExistence type="predicted"/>
<dbReference type="InterPro" id="IPR041577">
    <property type="entry name" value="RT_RNaseH_2"/>
</dbReference>
<dbReference type="GO" id="GO:0015074">
    <property type="term" value="P:DNA integration"/>
    <property type="evidence" value="ECO:0007669"/>
    <property type="project" value="InterPro"/>
</dbReference>
<dbReference type="Pfam" id="PF17921">
    <property type="entry name" value="Integrase_H2C2"/>
    <property type="match status" value="1"/>
</dbReference>
<dbReference type="VEuPathDB" id="FungiDB:KRP22_2513"/>
<sequence length="1349" mass="150485">MLDEWKRIDNEMAILTVYPHDIHNFIKENGDNNAPEWIPHLCTTIKGGNGLTRIVGASIKRNAKLPQMAALWGGGLSFSKCHAERNVPVDSHTPWLWDGEEFLRSADYWTHGYDLYSPSQLGNVLYHNYSKKPVNFWESPVDPAAKARDTEMSHNRFRLRVGLGFKGPVDAFELDKFSFGTARSFKDYKKFSNFSFDGWMNETNSCGQLHWVPYTNATVVEEIVGGGWKMAPAVPPTPMQHVVNSQPKQVAREMAEEQPEDPVRQRGLSAHTKNGADIGDDKPNIAVAKLREVEVPKVFMDLSVKFEDFNSTERFLVLDMDKYDLILGMPWLENHEPWIDWRGKAIGASRPAATDRALVSHVPTSVSSRAYHRSRVGNDSEELVAAGAATGVMTPSTAGNGPPQAMPVDRTSSPARGTAMPTVPTAPDYGTVRPSALSTPGKVNSPRETSPRETKAVETVARVEVAGSTSSVGNNVPHGVDGTPDSIPESPPAVGNNGPCRGGHRRRHRRRKPSLLRQTGVATSDSERENSPQARPAEECYHFFDGETGCTVKAGSTTLAALPEVSELLNLEEIWREASPEELSSSSVMDKDVLDELDKKCATRTGSAILENPKDPVYPLVKEFSDVVSKDPPSELPPDRGVRHEIDLVPGTKYCVTRQWPLPRERCEVIDAFFAAKAKAGMVRESKSPHSTPTFCVRKPNGKWRLVHAYNKLNSATVPAQTPIPRKDVLLNNMAGCELYSALDLVDGYYQILMRERDIPLTAVSTPSGMLWEWLVMPQGLSNAPATFNRLVTQLFRPLRAFTQTYFDDIFVHSRTGEGKTAIEVHLEHLRRVFMVMRANKLYANIDKCVFAAQEIKVLGCFVSSVGVRADPEKYSAGYAGLARPLSDLLKKDADWRWESRHQDAFNSIKASLQRAPVLALPDETKPFSVVCDASDYAIGCALLQHDADGHERVISFQSRQLKAAERNYPVQGAPRNERMARWLSFFAEYNFRVEYKPGKLNVLADALSRRPDYELTHISRVTTDLYDRIRLAYRDDENLSPIVRFLTAGKEAKPAWLTPRHRARLHRYAWVDGLLHYRVDPADPPRIVVPNNEDLKYDILQEAHDVPSSGHLGREKTFLSVSQVLWWAHMYKWVATYVKTCKTCQRVKPAGHASAPLQSLPVPEDCWKSMSLDFVFGLPADAQGNTGVLVFVCRLSKMVHLAPVADSVTGEQTARLFLDGVFRYHGLPETIVSDRDPRFTSAFWKTLFQLLGTRLLMSTADHPQTDGQTERVNRVLEDTLRSVYAESPGTWSASLPMVEFALNNAVHAFTGFSPFYLNGLRNPLVPLTLRGDTVTSVVSEVTPASLKK</sequence>
<dbReference type="InterPro" id="IPR021109">
    <property type="entry name" value="Peptidase_aspartic_dom_sf"/>
</dbReference>
<keyword evidence="3" id="KW-0540">Nuclease</keyword>
<evidence type="ECO:0000256" key="5">
    <source>
        <dbReference type="ARBA" id="ARBA00023268"/>
    </source>
</evidence>
<name>H3H6U5_PHYRM</name>
<feature type="region of interest" description="Disordered" evidence="6">
    <location>
        <begin position="395"/>
        <end position="535"/>
    </location>
</feature>
<dbReference type="Pfam" id="PF00078">
    <property type="entry name" value="RVT_1"/>
    <property type="match status" value="1"/>
</dbReference>
<keyword evidence="1" id="KW-0808">Transferase</keyword>
<dbReference type="GO" id="GO:0004519">
    <property type="term" value="F:endonuclease activity"/>
    <property type="evidence" value="ECO:0007669"/>
    <property type="project" value="UniProtKB-KW"/>
</dbReference>
<dbReference type="Gene3D" id="2.40.70.10">
    <property type="entry name" value="Acid Proteases"/>
    <property type="match status" value="1"/>
</dbReference>
<evidence type="ECO:0000256" key="2">
    <source>
        <dbReference type="ARBA" id="ARBA00022695"/>
    </source>
</evidence>
<dbReference type="InterPro" id="IPR036397">
    <property type="entry name" value="RNaseH_sf"/>
</dbReference>
<keyword evidence="5" id="KW-0511">Multifunctional enzyme</keyword>
<dbReference type="SUPFAM" id="SSF53098">
    <property type="entry name" value="Ribonuclease H-like"/>
    <property type="match status" value="1"/>
</dbReference>
<evidence type="ECO:0000256" key="4">
    <source>
        <dbReference type="ARBA" id="ARBA00022759"/>
    </source>
</evidence>
<keyword evidence="4" id="KW-0255">Endonuclease</keyword>
<dbReference type="CDD" id="cd09274">
    <property type="entry name" value="RNase_HI_RT_Ty3"/>
    <property type="match status" value="1"/>
</dbReference>
<dbReference type="Pfam" id="PF11397">
    <property type="entry name" value="GlcNAc"/>
    <property type="match status" value="1"/>
</dbReference>
<dbReference type="InterPro" id="IPR043502">
    <property type="entry name" value="DNA/RNA_pol_sf"/>
</dbReference>
<dbReference type="GO" id="GO:0016779">
    <property type="term" value="F:nucleotidyltransferase activity"/>
    <property type="evidence" value="ECO:0007669"/>
    <property type="project" value="UniProtKB-KW"/>
</dbReference>
<dbReference type="Gene3D" id="1.10.340.70">
    <property type="match status" value="1"/>
</dbReference>
<dbReference type="VEuPathDB" id="FungiDB:KRP22_12890"/>
<dbReference type="Gene3D" id="3.10.10.10">
    <property type="entry name" value="HIV Type 1 Reverse Transcriptase, subunit A, domain 1"/>
    <property type="match status" value="1"/>
</dbReference>
<feature type="domain" description="Integrase catalytic" evidence="7">
    <location>
        <begin position="1158"/>
        <end position="1323"/>
    </location>
</feature>
<evidence type="ECO:0000256" key="6">
    <source>
        <dbReference type="SAM" id="MobiDB-lite"/>
    </source>
</evidence>
<dbReference type="InterPro" id="IPR041588">
    <property type="entry name" value="Integrase_H2C2"/>
</dbReference>
<dbReference type="VEuPathDB" id="FungiDB:KRP23_14711"/>